<protein>
    <submittedName>
        <fullName evidence="2">Uncharacterized protein</fullName>
    </submittedName>
</protein>
<evidence type="ECO:0000256" key="1">
    <source>
        <dbReference type="SAM" id="MobiDB-lite"/>
    </source>
</evidence>
<sequence length="790" mass="89447">MASPCKPSGSKPATRQSSGSKLAAFVGGGREFAESEVPTYRDVMKRGILLQELSDIREGVDKRGYPVRDIAKDLNPMVLAQWKKSNAQFAPPMVVIDRSVTRRIDNFWKKVSEVVRGRATKAVKEFVEKNMDRLFDITACPHTIFLCKDQESHCSNPQLCHARAHVQCDCPLASKVPTLDLEWLYYQRITVGEESAMMMTGVDKNETHRQVKAAKRKQLEEEAKLKKQKQKDEKVRHLELQEQMFLGQAEDHQDSEDGTEESFILPLRGKRQEQQEAAILVDRLLRERLGSLAPLVMQYLDRPAARRNTMPVRNLALASIRFDVPPTAAAALASGFLQDLIADGHLSPDMSYLVCDPNKLRRARQDAIASARDIDQGKHQGTKIVGLGYDGRKDKTRTMVPDSYGKLHPRLIREEHVSVTEEPSGRYHWRFVPEDPVPPEKPAFKVAQALYDLLVTYDSTDSLIVLQGDSTRANTGWKGGTHAHLEKMLGRKLFWSKCVLHTNELPLRHLITSIDGPTSSDTGFMGPVCSLLSSVNEMQCNAEFRRVPGGEDLTEIPEWLTTAQSLVHMWTRKHGLTGKELNTLEILVKYCLQVYFKLYYDIKVHHRLEDGPKHILTQLRVMRSQPKKVQTAVTFYVRTGAWFAHSEYVLLSLMASQSEDDRRFAVTQILKLRAGEEYGDTSVKPRITPKLNLSATSLQTLISWQPGQVHEPAFTFSLSGDQIQEILVKPYEVPEFSIHTQSTERVLKQVTEAAAAVVGQQARDGFIRARAHHRETMPCFRSKKDMMDTF</sequence>
<feature type="compositionally biased region" description="Polar residues" evidence="1">
    <location>
        <begin position="11"/>
        <end position="20"/>
    </location>
</feature>
<feature type="compositionally biased region" description="Basic and acidic residues" evidence="1">
    <location>
        <begin position="217"/>
        <end position="233"/>
    </location>
</feature>
<proteinExistence type="predicted"/>
<accession>A0A8J4XUB2</accession>
<dbReference type="PANTHER" id="PTHR46409">
    <property type="entry name" value="HTH PSQ-TYPE DOMAIN-CONTAINING PROTEIN"/>
    <property type="match status" value="1"/>
</dbReference>
<keyword evidence="3" id="KW-1185">Reference proteome</keyword>
<organism evidence="2 3">
    <name type="scientific">Chionoecetes opilio</name>
    <name type="common">Atlantic snow crab</name>
    <name type="synonym">Cancer opilio</name>
    <dbReference type="NCBI Taxonomy" id="41210"/>
    <lineage>
        <taxon>Eukaryota</taxon>
        <taxon>Metazoa</taxon>
        <taxon>Ecdysozoa</taxon>
        <taxon>Arthropoda</taxon>
        <taxon>Crustacea</taxon>
        <taxon>Multicrustacea</taxon>
        <taxon>Malacostraca</taxon>
        <taxon>Eumalacostraca</taxon>
        <taxon>Eucarida</taxon>
        <taxon>Decapoda</taxon>
        <taxon>Pleocyemata</taxon>
        <taxon>Brachyura</taxon>
        <taxon>Eubrachyura</taxon>
        <taxon>Majoidea</taxon>
        <taxon>Majidae</taxon>
        <taxon>Chionoecetes</taxon>
    </lineage>
</organism>
<dbReference type="PANTHER" id="PTHR46409:SF1">
    <property type="entry name" value="HTH PSQ-TYPE DOMAIN-CONTAINING PROTEIN"/>
    <property type="match status" value="1"/>
</dbReference>
<name>A0A8J4XUB2_CHIOP</name>
<evidence type="ECO:0000313" key="3">
    <source>
        <dbReference type="Proteomes" id="UP000770661"/>
    </source>
</evidence>
<evidence type="ECO:0000313" key="2">
    <source>
        <dbReference type="EMBL" id="KAG0711884.1"/>
    </source>
</evidence>
<feature type="region of interest" description="Disordered" evidence="1">
    <location>
        <begin position="214"/>
        <end position="233"/>
    </location>
</feature>
<feature type="region of interest" description="Disordered" evidence="1">
    <location>
        <begin position="1"/>
        <end position="22"/>
    </location>
</feature>
<dbReference type="Proteomes" id="UP000770661">
    <property type="component" value="Unassembled WGS sequence"/>
</dbReference>
<reference evidence="2" key="1">
    <citation type="submission" date="2020-07" db="EMBL/GenBank/DDBJ databases">
        <title>The High-quality genome of the commercially important snow crab, Chionoecetes opilio.</title>
        <authorList>
            <person name="Jeong J.-H."/>
            <person name="Ryu S."/>
        </authorList>
    </citation>
    <scope>NUCLEOTIDE SEQUENCE</scope>
    <source>
        <strain evidence="2">MADBK_172401_WGS</strain>
        <tissue evidence="2">Digestive gland</tissue>
    </source>
</reference>
<dbReference type="OrthoDB" id="10146078at2759"/>
<dbReference type="EMBL" id="JACEEZ010022936">
    <property type="protein sequence ID" value="KAG0711884.1"/>
    <property type="molecule type" value="Genomic_DNA"/>
</dbReference>
<gene>
    <name evidence="2" type="ORF">GWK47_019656</name>
</gene>
<dbReference type="AlphaFoldDB" id="A0A8J4XUB2"/>
<comment type="caution">
    <text evidence="2">The sequence shown here is derived from an EMBL/GenBank/DDBJ whole genome shotgun (WGS) entry which is preliminary data.</text>
</comment>